<evidence type="ECO:0000256" key="10">
    <source>
        <dbReference type="HAMAP-Rule" id="MF_03185"/>
    </source>
</evidence>
<keyword evidence="4 10" id="KW-0808">Transferase</keyword>
<evidence type="ECO:0000256" key="3">
    <source>
        <dbReference type="ARBA" id="ARBA00022490"/>
    </source>
</evidence>
<dbReference type="AlphaFoldDB" id="A0A175JKZ9"/>
<dbReference type="EMBL" id="BDEQ01000001">
    <property type="protein sequence ID" value="GAT94205.1"/>
    <property type="molecule type" value="Genomic_DNA"/>
</dbReference>
<dbReference type="GO" id="GO:0047334">
    <property type="term" value="F:diphosphate-fructose-6-phosphate 1-phosphotransferase activity"/>
    <property type="evidence" value="ECO:0007669"/>
    <property type="project" value="UniProtKB-EC"/>
</dbReference>
<evidence type="ECO:0000313" key="12">
    <source>
        <dbReference type="EMBL" id="GAT94205.1"/>
    </source>
</evidence>
<dbReference type="GO" id="GO:0046872">
    <property type="term" value="F:metal ion binding"/>
    <property type="evidence" value="ECO:0007669"/>
    <property type="project" value="UniProtKB-KW"/>
</dbReference>
<dbReference type="VEuPathDB" id="AmoebaDB:EHI_000730"/>
<feature type="binding site" evidence="10">
    <location>
        <begin position="202"/>
        <end position="204"/>
    </location>
    <ligand>
        <name>substrate</name>
    </ligand>
</feature>
<gene>
    <name evidence="12" type="ORF">CL6EHI_000730</name>
</gene>
<evidence type="ECO:0000256" key="6">
    <source>
        <dbReference type="ARBA" id="ARBA00022777"/>
    </source>
</evidence>
<feature type="binding site" evidence="10">
    <location>
        <position position="80"/>
    </location>
    <ligand>
        <name>diphosphate</name>
        <dbReference type="ChEBI" id="CHEBI:33019"/>
    </ligand>
</feature>
<evidence type="ECO:0000256" key="7">
    <source>
        <dbReference type="ARBA" id="ARBA00022842"/>
    </source>
</evidence>
<dbReference type="SUPFAM" id="SSF53784">
    <property type="entry name" value="Phosphofructokinase"/>
    <property type="match status" value="1"/>
</dbReference>
<evidence type="ECO:0000256" key="4">
    <source>
        <dbReference type="ARBA" id="ARBA00022679"/>
    </source>
</evidence>
<evidence type="ECO:0000256" key="9">
    <source>
        <dbReference type="ARBA" id="ARBA00048072"/>
    </source>
</evidence>
<feature type="domain" description="Phosphofructokinase" evidence="11">
    <location>
        <begin position="73"/>
        <end position="330"/>
    </location>
</feature>
<dbReference type="Pfam" id="PF00365">
    <property type="entry name" value="PFK"/>
    <property type="match status" value="1"/>
</dbReference>
<evidence type="ECO:0000256" key="8">
    <source>
        <dbReference type="ARBA" id="ARBA00023152"/>
    </source>
</evidence>
<accession>A0A175JKZ9</accession>
<feature type="binding site" evidence="10">
    <location>
        <begin position="241"/>
        <end position="242"/>
    </location>
    <ligand>
        <name>substrate</name>
        <note>ligand shared between dimeric partners</note>
    </ligand>
</feature>
<feature type="binding site" evidence="10">
    <location>
        <begin position="249"/>
        <end position="251"/>
    </location>
    <ligand>
        <name>substrate</name>
    </ligand>
</feature>
<comment type="function">
    <text evidence="2 10">Catalyzes the phosphorylation of D-fructose 6-phosphate, the first committing step of glycolysis. Uses inorganic phosphate (PPi) as phosphoryl donor instead of ATP like common ATP-dependent phosphofructokinases (ATP-PFKs), which renders the reaction reversible, and can thus function both in glycolysis and gluconeogenesis. Consistently, PPi-PFK can replace the enzymes of both the forward (ATP-PFK) and reverse (fructose-bisphosphatase (FBPase)) reactions.</text>
</comment>
<dbReference type="PIRSF" id="PIRSF005677">
    <property type="entry name" value="PPi_PFK_PfpB"/>
    <property type="match status" value="1"/>
</dbReference>
<comment type="caution">
    <text evidence="12">The sequence shown here is derived from an EMBL/GenBank/DDBJ whole genome shotgun (WGS) entry which is preliminary data.</text>
</comment>
<dbReference type="GO" id="GO:0005524">
    <property type="term" value="F:ATP binding"/>
    <property type="evidence" value="ECO:0007669"/>
    <property type="project" value="InterPro"/>
</dbReference>
<dbReference type="GO" id="GO:0009749">
    <property type="term" value="P:response to glucose"/>
    <property type="evidence" value="ECO:0007669"/>
    <property type="project" value="TreeGrafter"/>
</dbReference>
<dbReference type="GO" id="GO:0006002">
    <property type="term" value="P:fructose 6-phosphate metabolic process"/>
    <property type="evidence" value="ECO:0007669"/>
    <property type="project" value="InterPro"/>
</dbReference>
<sequence>MSLSALHKYRLQYKPVLPKHIADIDNITIEEGAKTQSAVNQKELSELFKHTYGLPICNIVAGKNADIHRVIRCGFILSGGPAAGGHNVVAGLFDGLMKGNKENKLYGFRCGAGGILSNDYIEITAELVDKHRNTGGFDLVGSGRTKIETEEQFATAFKHITALKLNAMVVVGGDDSNTNAALLAEYFAAHGSDCVFVGVPKTIDGDLKNQYIETSFGFDTACKTYSELIGNIQRDAISSRKYWHFIKVMGRSASHIALEAALETQPTYCIISEEVEDKKMTVSQIASEIADIVIERHKKGLNFGVVLIPEGLVEFIPEVKALIKELNNLLAHKKEEYSKITEFSAQKAFVCENISESCAATFKNLPDNIAKQLLLDRDPHGNVNVSAIETESFVSGIVKAEIVKRGIKVPFTPVHHFFGYEGRCAFPSNFDSTYCYALGYTAFILLALKKTGQICCISGLQKPAEEWICGGVPLTIMMNMEQRNGEMKPVIKKALVEIEGKPFKFYQSKRAQWASAEDFVFPGAIQYFGPSEVCDQPTKTLLLEQN</sequence>
<comment type="subcellular location">
    <subcellularLocation>
        <location evidence="10">Cytoplasm</location>
    </subcellularLocation>
</comment>
<evidence type="ECO:0000256" key="1">
    <source>
        <dbReference type="ARBA" id="ARBA00001946"/>
    </source>
</evidence>
<keyword evidence="3 10" id="KW-0963">Cytoplasm</keyword>
<dbReference type="Gene3D" id="3.40.50.450">
    <property type="match status" value="1"/>
</dbReference>
<comment type="catalytic activity">
    <reaction evidence="9 10">
        <text>beta-D-fructose 6-phosphate + diphosphate = beta-D-fructose 1,6-bisphosphate + phosphate + H(+)</text>
        <dbReference type="Rhea" id="RHEA:13613"/>
        <dbReference type="ChEBI" id="CHEBI:15378"/>
        <dbReference type="ChEBI" id="CHEBI:32966"/>
        <dbReference type="ChEBI" id="CHEBI:33019"/>
        <dbReference type="ChEBI" id="CHEBI:43474"/>
        <dbReference type="ChEBI" id="CHEBI:57634"/>
        <dbReference type="EC" id="2.7.1.90"/>
    </reaction>
</comment>
<dbReference type="VEuPathDB" id="AmoebaDB:EHI5A_039260"/>
<dbReference type="VEuPathDB" id="AmoebaDB:EHI8A_017480"/>
<dbReference type="VEuPathDB" id="AmoebaDB:KM1_048590"/>
<protein>
    <recommendedName>
        <fullName evidence="10">Pyrophosphate--fructose 6-phosphate 1-phosphotransferase</fullName>
        <ecNumber evidence="10">2.7.1.90</ecNumber>
    </recommendedName>
    <alternativeName>
        <fullName evidence="10">6-phosphofructokinase, pyrophosphate dependent</fullName>
    </alternativeName>
    <alternativeName>
        <fullName evidence="10">PPi-dependent phosphofructokinase</fullName>
        <shortName evidence="10">PPi-PFK</shortName>
    </alternativeName>
    <alternativeName>
        <fullName evidence="10">Pyrophosphate-dependent 6-phosphofructose-1-kinase</fullName>
    </alternativeName>
</protein>
<dbReference type="GO" id="GO:0003872">
    <property type="term" value="F:6-phosphofructokinase activity"/>
    <property type="evidence" value="ECO:0007669"/>
    <property type="project" value="UniProtKB-UniRule"/>
</dbReference>
<dbReference type="VEuPathDB" id="AmoebaDB:EHI7A_053070"/>
<dbReference type="Gene3D" id="1.10.10.480">
    <property type="entry name" value="Phosphofructokinase, domain 3"/>
    <property type="match status" value="1"/>
</dbReference>
<feature type="site" description="Important for catalytic activity; stabilizes the transition state when the phosphoryl donor is PPi" evidence="10">
    <location>
        <position position="201"/>
    </location>
</feature>
<evidence type="ECO:0000256" key="2">
    <source>
        <dbReference type="ARBA" id="ARBA00003138"/>
    </source>
</evidence>
<dbReference type="InterPro" id="IPR000023">
    <property type="entry name" value="Phosphofructokinase_dom"/>
</dbReference>
<keyword evidence="7 10" id="KW-0460">Magnesium</keyword>
<keyword evidence="8 10" id="KW-0324">Glycolysis</keyword>
<feature type="site" description="Important for catalytic activity and substrate specificity; stabilizes the transition state when the phosphoryl donor is PPi; prevents ATP from binding by mimicking the alpha-phosphate group of ATP" evidence="10">
    <location>
        <position position="175"/>
    </location>
</feature>
<comment type="similarity">
    <text evidence="10">Belongs to the phosphofructokinase type A (PFKA) family. PPi-dependent PFK group II subfamily. Clade 'Long' sub-subfamily.</text>
</comment>
<dbReference type="OMA" id="SAKKYWH"/>
<evidence type="ECO:0000256" key="5">
    <source>
        <dbReference type="ARBA" id="ARBA00022723"/>
    </source>
</evidence>
<dbReference type="HAMAP" id="MF_01980">
    <property type="entry name" value="Phosphofructokinase_II_Long"/>
    <property type="match status" value="1"/>
</dbReference>
<reference evidence="12 13" key="1">
    <citation type="submission" date="2016-05" db="EMBL/GenBank/DDBJ databases">
        <title>First whole genome sequencing of Entamoeba histolytica HM1:IMSS-clone-6.</title>
        <authorList>
            <person name="Mukherjee Avik.K."/>
            <person name="Izumyama S."/>
            <person name="Nakada-Tsukui K."/>
            <person name="Nozaki T."/>
        </authorList>
    </citation>
    <scope>NUCLEOTIDE SEQUENCE [LARGE SCALE GENOMIC DNA]</scope>
    <source>
        <strain evidence="12 13">HM1:IMSS clone 6</strain>
    </source>
</reference>
<feature type="binding site" evidence="10">
    <location>
        <position position="174"/>
    </location>
    <ligand>
        <name>Mg(2+)</name>
        <dbReference type="ChEBI" id="CHEBI:18420"/>
        <note>catalytic</note>
    </ligand>
</feature>
<proteinExistence type="inferred from homology"/>
<feature type="binding site" evidence="10">
    <location>
        <begin position="420"/>
        <end position="423"/>
    </location>
    <ligand>
        <name>substrate</name>
    </ligand>
</feature>
<dbReference type="NCBIfam" id="NF005482">
    <property type="entry name" value="PRK07085.1"/>
    <property type="match status" value="1"/>
</dbReference>
<dbReference type="UniPathway" id="UPA00109">
    <property type="reaction ID" value="UER00182"/>
</dbReference>
<comment type="activity regulation">
    <text evidence="10">Non-allosteric.</text>
</comment>
<dbReference type="PRINTS" id="PR00476">
    <property type="entry name" value="PHFRCTKINASE"/>
</dbReference>
<dbReference type="GO" id="GO:0005829">
    <property type="term" value="C:cytosol"/>
    <property type="evidence" value="ECO:0007669"/>
    <property type="project" value="TreeGrafter"/>
</dbReference>
<feature type="active site" description="Proton acceptor" evidence="10">
    <location>
        <position position="204"/>
    </location>
</feature>
<evidence type="ECO:0000259" key="11">
    <source>
        <dbReference type="Pfam" id="PF00365"/>
    </source>
</evidence>
<dbReference type="SMR" id="A0A175JKZ9"/>
<comment type="caution">
    <text evidence="10">Lacks conserved residue(s) required for the propagation of feature annotation.</text>
</comment>
<dbReference type="Gene3D" id="3.40.50.460">
    <property type="entry name" value="Phosphofructokinase domain"/>
    <property type="match status" value="1"/>
</dbReference>
<comment type="pathway">
    <text evidence="10">Carbohydrate degradation; glycolysis; D-glyceraldehyde 3-phosphate and glycerone phosphate from D-glucose: step 3/4.</text>
</comment>
<dbReference type="InterPro" id="IPR022953">
    <property type="entry name" value="ATP_PFK"/>
</dbReference>
<keyword evidence="6 10" id="KW-0418">Kinase</keyword>
<evidence type="ECO:0000313" key="13">
    <source>
        <dbReference type="Proteomes" id="UP000078387"/>
    </source>
</evidence>
<dbReference type="NCBIfam" id="TIGR02477">
    <property type="entry name" value="PFKA_PPi"/>
    <property type="match status" value="1"/>
</dbReference>
<comment type="subunit">
    <text evidence="10">Homodimer or monomer.</text>
</comment>
<dbReference type="InterPro" id="IPR011183">
    <property type="entry name" value="PfpB_PPi_PFK"/>
</dbReference>
<feature type="binding site" evidence="10">
    <location>
        <position position="310"/>
    </location>
    <ligand>
        <name>substrate</name>
    </ligand>
</feature>
<dbReference type="InterPro" id="IPR035966">
    <property type="entry name" value="PKF_sf"/>
</dbReference>
<dbReference type="Proteomes" id="UP000078387">
    <property type="component" value="Unassembled WGS sequence"/>
</dbReference>
<organism evidence="12 13">
    <name type="scientific">Entamoeba histolytica</name>
    <dbReference type="NCBI Taxonomy" id="5759"/>
    <lineage>
        <taxon>Eukaryota</taxon>
        <taxon>Amoebozoa</taxon>
        <taxon>Evosea</taxon>
        <taxon>Archamoebae</taxon>
        <taxon>Mastigamoebida</taxon>
        <taxon>Entamoebidae</taxon>
        <taxon>Entamoeba</taxon>
    </lineage>
</organism>
<dbReference type="PANTHER" id="PTHR43650">
    <property type="entry name" value="PYROPHOSPHATE--FRUCTOSE 6-PHOSPHATE 1-PHOSPHOTRANSFERASE"/>
    <property type="match status" value="1"/>
</dbReference>
<dbReference type="PANTHER" id="PTHR43650:SF1">
    <property type="entry name" value="PYROPHOSPHATE--FRUCTOSE 6-PHOSPHATE 1-PHOSPHOTRANSFERASE SUBUNIT BETA 2"/>
    <property type="match status" value="1"/>
</dbReference>
<name>A0A175JKZ9_ENTHI</name>
<dbReference type="EC" id="2.7.1.90" evidence="10"/>
<keyword evidence="5 10" id="KW-0479">Metal-binding</keyword>
<comment type="cofactor">
    <cofactor evidence="1 10">
        <name>Mg(2+)</name>
        <dbReference type="ChEBI" id="CHEBI:18420"/>
    </cofactor>
</comment>